<accession>A0A4D4LMG6</accession>
<comment type="caution">
    <text evidence="2">The sequence shown here is derived from an EMBL/GenBank/DDBJ whole genome shotgun (WGS) entry which is preliminary data.</text>
</comment>
<name>A0A4D4LMG6_STRVO</name>
<proteinExistence type="predicted"/>
<evidence type="ECO:0000313" key="3">
    <source>
        <dbReference type="Proteomes" id="UP000301309"/>
    </source>
</evidence>
<evidence type="ECO:0000313" key="2">
    <source>
        <dbReference type="EMBL" id="GDY60506.1"/>
    </source>
</evidence>
<dbReference type="EMBL" id="BJHW01000002">
    <property type="protein sequence ID" value="GDY60506.1"/>
    <property type="molecule type" value="Genomic_DNA"/>
</dbReference>
<evidence type="ECO:0000256" key="1">
    <source>
        <dbReference type="SAM" id="MobiDB-lite"/>
    </source>
</evidence>
<organism evidence="2 3">
    <name type="scientific">Streptomyces violaceusniger</name>
    <dbReference type="NCBI Taxonomy" id="68280"/>
    <lineage>
        <taxon>Bacteria</taxon>
        <taxon>Bacillati</taxon>
        <taxon>Actinomycetota</taxon>
        <taxon>Actinomycetes</taxon>
        <taxon>Kitasatosporales</taxon>
        <taxon>Streptomycetaceae</taxon>
        <taxon>Streptomyces</taxon>
        <taxon>Streptomyces violaceusniger group</taxon>
    </lineage>
</organism>
<protein>
    <submittedName>
        <fullName evidence="2">Uncharacterized protein</fullName>
    </submittedName>
</protein>
<dbReference type="Proteomes" id="UP000301309">
    <property type="component" value="Unassembled WGS sequence"/>
</dbReference>
<dbReference type="AlphaFoldDB" id="A0A4D4LMG6"/>
<sequence>MLNDTATTTATAPTPPPSNHLNTSDITGLYASPARTVITRYGPLETRPQPRSQLAQHEPPPQRANAAAIGGCLPCPFGL</sequence>
<keyword evidence="3" id="KW-1185">Reference proteome</keyword>
<reference evidence="2 3" key="1">
    <citation type="journal article" date="2020" name="Int. J. Syst. Evol. Microbiol.">
        <title>Reclassification of Streptomyces castelarensis and Streptomyces sporoclivatus as later heterotypic synonyms of Streptomyces antimycoticus.</title>
        <authorList>
            <person name="Komaki H."/>
            <person name="Tamura T."/>
        </authorList>
    </citation>
    <scope>NUCLEOTIDE SEQUENCE [LARGE SCALE GENOMIC DNA]</scope>
    <source>
        <strain evidence="2 3">NBRC 13459</strain>
    </source>
</reference>
<feature type="region of interest" description="Disordered" evidence="1">
    <location>
        <begin position="1"/>
        <end position="28"/>
    </location>
</feature>
<feature type="compositionally biased region" description="Low complexity" evidence="1">
    <location>
        <begin position="1"/>
        <end position="12"/>
    </location>
</feature>
<feature type="region of interest" description="Disordered" evidence="1">
    <location>
        <begin position="40"/>
        <end position="65"/>
    </location>
</feature>
<gene>
    <name evidence="2" type="ORF">SVIO_111290</name>
</gene>